<dbReference type="NCBIfam" id="TIGR02017">
    <property type="entry name" value="hutG_amidohyd"/>
    <property type="match status" value="1"/>
</dbReference>
<reference evidence="1 2" key="1">
    <citation type="journal article" date="2010" name="Stand. Genomic Sci.">
        <title>Complete genome sequence of Haliangium ochraceum type strain (SMP-2).</title>
        <authorList>
            <consortium name="US DOE Joint Genome Institute (JGI-PGF)"/>
            <person name="Ivanova N."/>
            <person name="Daum C."/>
            <person name="Lang E."/>
            <person name="Abt B."/>
            <person name="Kopitz M."/>
            <person name="Saunders E."/>
            <person name="Lapidus A."/>
            <person name="Lucas S."/>
            <person name="Glavina Del Rio T."/>
            <person name="Nolan M."/>
            <person name="Tice H."/>
            <person name="Copeland A."/>
            <person name="Cheng J.F."/>
            <person name="Chen F."/>
            <person name="Bruce D."/>
            <person name="Goodwin L."/>
            <person name="Pitluck S."/>
            <person name="Mavromatis K."/>
            <person name="Pati A."/>
            <person name="Mikhailova N."/>
            <person name="Chen A."/>
            <person name="Palaniappan K."/>
            <person name="Land M."/>
            <person name="Hauser L."/>
            <person name="Chang Y.J."/>
            <person name="Jeffries C.D."/>
            <person name="Detter J.C."/>
            <person name="Brettin T."/>
            <person name="Rohde M."/>
            <person name="Goker M."/>
            <person name="Bristow J."/>
            <person name="Markowitz V."/>
            <person name="Eisen J.A."/>
            <person name="Hugenholtz P."/>
            <person name="Kyrpides N.C."/>
            <person name="Klenk H.P."/>
        </authorList>
    </citation>
    <scope>NUCLEOTIDE SEQUENCE [LARGE SCALE GENOMIC DNA]</scope>
    <source>
        <strain evidence="2">DSM 14365 / CIP 107738 / JCM 11303 / AJ 13395 / SMP-2</strain>
    </source>
</reference>
<keyword evidence="2" id="KW-1185">Reference proteome</keyword>
<dbReference type="KEGG" id="hoh:Hoch_1854"/>
<dbReference type="HOGENOM" id="CLU_069318_0_0_7"/>
<accession>D0LYT2</accession>
<dbReference type="eggNOG" id="COG3741">
    <property type="taxonomic scope" value="Bacteria"/>
</dbReference>
<sequence length="274" mass="30266">MDIFELHRGRAPLLISVPHAGTHLPEAIAARMNEGARALPDTDWHVHRLYAFARDLGASMLVATHSRYVVDLNRDPAGTALYAGQDETGLMPTSTFERAPIYLPGREPATDATRVDTDAARVDSYWRPYHDALAGELERLRQRHGRVVLFDAHSIRSQVPRFFAGTLPHLNLGTRAGSSADPGLIAAAEAVLGRVEDLSWVRDGRFRGGYITRHYGRPEHGVHALQLEMAQRAYMDEAPPYGYREDLAARLQPHLRALLSACLAWAESAPANPG</sequence>
<dbReference type="AlphaFoldDB" id="D0LYT2"/>
<dbReference type="GO" id="GO:0016787">
    <property type="term" value="F:hydrolase activity"/>
    <property type="evidence" value="ECO:0007669"/>
    <property type="project" value="UniProtKB-KW"/>
</dbReference>
<keyword evidence="1" id="KW-0378">Hydrolase</keyword>
<organism evidence="1 2">
    <name type="scientific">Haliangium ochraceum (strain DSM 14365 / JCM 11303 / SMP-2)</name>
    <dbReference type="NCBI Taxonomy" id="502025"/>
    <lineage>
        <taxon>Bacteria</taxon>
        <taxon>Pseudomonadati</taxon>
        <taxon>Myxococcota</taxon>
        <taxon>Polyangia</taxon>
        <taxon>Haliangiales</taxon>
        <taxon>Kofleriaceae</taxon>
        <taxon>Haliangium</taxon>
    </lineage>
</organism>
<dbReference type="SUPFAM" id="SSF53187">
    <property type="entry name" value="Zn-dependent exopeptidases"/>
    <property type="match status" value="1"/>
</dbReference>
<evidence type="ECO:0000313" key="2">
    <source>
        <dbReference type="Proteomes" id="UP000001880"/>
    </source>
</evidence>
<dbReference type="InterPro" id="IPR010247">
    <property type="entry name" value="HutG_amidohyd"/>
</dbReference>
<dbReference type="Proteomes" id="UP000001880">
    <property type="component" value="Chromosome"/>
</dbReference>
<evidence type="ECO:0000313" key="1">
    <source>
        <dbReference type="EMBL" id="ACY14402.1"/>
    </source>
</evidence>
<dbReference type="InterPro" id="IPR007709">
    <property type="entry name" value="N-FG_amidohydro"/>
</dbReference>
<dbReference type="Gene3D" id="3.40.630.40">
    <property type="entry name" value="Zn-dependent exopeptidases"/>
    <property type="match status" value="1"/>
</dbReference>
<protein>
    <submittedName>
        <fullName evidence="1">N-formylglutamate amidohydrolase</fullName>
    </submittedName>
</protein>
<dbReference type="Pfam" id="PF05013">
    <property type="entry name" value="FGase"/>
    <property type="match status" value="1"/>
</dbReference>
<dbReference type="OrthoDB" id="8716700at2"/>
<dbReference type="RefSeq" id="WP_012827010.1">
    <property type="nucleotide sequence ID" value="NC_013440.1"/>
</dbReference>
<proteinExistence type="predicted"/>
<dbReference type="EMBL" id="CP001804">
    <property type="protein sequence ID" value="ACY14402.1"/>
    <property type="molecule type" value="Genomic_DNA"/>
</dbReference>
<gene>
    <name evidence="1" type="ordered locus">Hoch_1854</name>
</gene>
<dbReference type="STRING" id="502025.Hoch_1854"/>
<name>D0LYT2_HALO1</name>